<keyword evidence="2" id="KW-1185">Reference proteome</keyword>
<name>A0ACB9JVY9_9ASTR</name>
<comment type="caution">
    <text evidence="1">The sequence shown here is derived from an EMBL/GenBank/DDBJ whole genome shotgun (WGS) entry which is preliminary data.</text>
</comment>
<protein>
    <submittedName>
        <fullName evidence="1">Uncharacterized protein</fullName>
    </submittedName>
</protein>
<reference evidence="2" key="1">
    <citation type="journal article" date="2022" name="Mol. Ecol. Resour.">
        <title>The genomes of chicory, endive, great burdock and yacon provide insights into Asteraceae palaeo-polyploidization history and plant inulin production.</title>
        <authorList>
            <person name="Fan W."/>
            <person name="Wang S."/>
            <person name="Wang H."/>
            <person name="Wang A."/>
            <person name="Jiang F."/>
            <person name="Liu H."/>
            <person name="Zhao H."/>
            <person name="Xu D."/>
            <person name="Zhang Y."/>
        </authorList>
    </citation>
    <scope>NUCLEOTIDE SEQUENCE [LARGE SCALE GENOMIC DNA]</scope>
    <source>
        <strain evidence="2">cv. Yunnan</strain>
    </source>
</reference>
<evidence type="ECO:0000313" key="1">
    <source>
        <dbReference type="EMBL" id="KAI3824196.1"/>
    </source>
</evidence>
<dbReference type="EMBL" id="CM042019">
    <property type="protein sequence ID" value="KAI3824196.1"/>
    <property type="molecule type" value="Genomic_DNA"/>
</dbReference>
<accession>A0ACB9JVY9</accession>
<dbReference type="Proteomes" id="UP001056120">
    <property type="component" value="Linkage Group LG02"/>
</dbReference>
<reference evidence="1 2" key="2">
    <citation type="journal article" date="2022" name="Mol. Ecol. Resour.">
        <title>The genomes of chicory, endive, great burdock and yacon provide insights into Asteraceae paleo-polyploidization history and plant inulin production.</title>
        <authorList>
            <person name="Fan W."/>
            <person name="Wang S."/>
            <person name="Wang H."/>
            <person name="Wang A."/>
            <person name="Jiang F."/>
            <person name="Liu H."/>
            <person name="Zhao H."/>
            <person name="Xu D."/>
            <person name="Zhang Y."/>
        </authorList>
    </citation>
    <scope>NUCLEOTIDE SEQUENCE [LARGE SCALE GENOMIC DNA]</scope>
    <source>
        <strain evidence="2">cv. Yunnan</strain>
        <tissue evidence="1">Leaves</tissue>
    </source>
</reference>
<evidence type="ECO:0000313" key="2">
    <source>
        <dbReference type="Proteomes" id="UP001056120"/>
    </source>
</evidence>
<proteinExistence type="predicted"/>
<sequence>MELVSCGFVHKLNRSWRRRRYQRVTGSCKKMSKTVTFGGRNRRFWNIKAIPRLRLKKASPIRLWIKLKNAYIDMMLRLGGTENVFDSKRVPMRLQISRGYSMGEFQSRLIYEISKNLIASRELATI</sequence>
<gene>
    <name evidence="1" type="ORF">L1987_05646</name>
</gene>
<organism evidence="1 2">
    <name type="scientific">Smallanthus sonchifolius</name>
    <dbReference type="NCBI Taxonomy" id="185202"/>
    <lineage>
        <taxon>Eukaryota</taxon>
        <taxon>Viridiplantae</taxon>
        <taxon>Streptophyta</taxon>
        <taxon>Embryophyta</taxon>
        <taxon>Tracheophyta</taxon>
        <taxon>Spermatophyta</taxon>
        <taxon>Magnoliopsida</taxon>
        <taxon>eudicotyledons</taxon>
        <taxon>Gunneridae</taxon>
        <taxon>Pentapetalae</taxon>
        <taxon>asterids</taxon>
        <taxon>campanulids</taxon>
        <taxon>Asterales</taxon>
        <taxon>Asteraceae</taxon>
        <taxon>Asteroideae</taxon>
        <taxon>Heliantheae alliance</taxon>
        <taxon>Millerieae</taxon>
        <taxon>Smallanthus</taxon>
    </lineage>
</organism>